<evidence type="ECO:0000259" key="8">
    <source>
        <dbReference type="PROSITE" id="PS51918"/>
    </source>
</evidence>
<evidence type="ECO:0000256" key="6">
    <source>
        <dbReference type="SAM" id="SignalP"/>
    </source>
</evidence>
<evidence type="ECO:0000313" key="9">
    <source>
        <dbReference type="EMBL" id="GAX57089.1"/>
    </source>
</evidence>
<dbReference type="GO" id="GO:0005829">
    <property type="term" value="C:cytosol"/>
    <property type="evidence" value="ECO:0007669"/>
    <property type="project" value="TreeGrafter"/>
</dbReference>
<dbReference type="EMBL" id="BDQI01000032">
    <property type="protein sequence ID" value="GAX57089.1"/>
    <property type="molecule type" value="Genomic_DNA"/>
</dbReference>
<reference evidence="10" key="1">
    <citation type="submission" date="2017-05" db="EMBL/GenBank/DDBJ databases">
        <title>Streptomyces olivochromogenes NBRC 3561 whole genome shotgun sequence.</title>
        <authorList>
            <person name="Dohra H."/>
            <person name="Kodani S."/>
        </authorList>
    </citation>
    <scope>NUCLEOTIDE SEQUENCE [LARGE SCALE GENOMIC DNA]</scope>
    <source>
        <strain evidence="10">NBRC 3561</strain>
    </source>
</reference>
<dbReference type="SFLD" id="SFLDS00029">
    <property type="entry name" value="Radical_SAM"/>
    <property type="match status" value="1"/>
</dbReference>
<dbReference type="InterPro" id="IPR006638">
    <property type="entry name" value="Elp3/MiaA/NifB-like_rSAM"/>
</dbReference>
<feature type="domain" description="Radical SAM core" evidence="8">
    <location>
        <begin position="259"/>
        <end position="475"/>
    </location>
</feature>
<dbReference type="NCBIfam" id="TIGR03975">
    <property type="entry name" value="rSAM_ocin_1"/>
    <property type="match status" value="1"/>
</dbReference>
<dbReference type="RefSeq" id="WP_067380296.1">
    <property type="nucleotide sequence ID" value="NZ_BDQI01000032.1"/>
</dbReference>
<evidence type="ECO:0000256" key="4">
    <source>
        <dbReference type="ARBA" id="ARBA00023004"/>
    </source>
</evidence>
<accession>A0A250VSL7</accession>
<dbReference type="CDD" id="cd01335">
    <property type="entry name" value="Radical_SAM"/>
    <property type="match status" value="1"/>
</dbReference>
<dbReference type="SFLD" id="SFLDF00324">
    <property type="entry name" value="bacteriocin_maturation"/>
    <property type="match status" value="1"/>
</dbReference>
<keyword evidence="5" id="KW-0411">Iron-sulfur</keyword>
<dbReference type="GO" id="GO:0046872">
    <property type="term" value="F:metal ion binding"/>
    <property type="evidence" value="ECO:0007669"/>
    <property type="project" value="UniProtKB-KW"/>
</dbReference>
<dbReference type="InterPro" id="IPR023984">
    <property type="entry name" value="rSAM_ocin_1"/>
</dbReference>
<comment type="caution">
    <text evidence="9">The sequence shown here is derived from an EMBL/GenBank/DDBJ whole genome shotgun (WGS) entry which is preliminary data.</text>
</comment>
<dbReference type="GO" id="GO:0003824">
    <property type="term" value="F:catalytic activity"/>
    <property type="evidence" value="ECO:0007669"/>
    <property type="project" value="InterPro"/>
</dbReference>
<dbReference type="SFLD" id="SFLDG01082">
    <property type="entry name" value="B12-binding_domain_containing"/>
    <property type="match status" value="1"/>
</dbReference>
<evidence type="ECO:0000256" key="2">
    <source>
        <dbReference type="ARBA" id="ARBA00022691"/>
    </source>
</evidence>
<dbReference type="AlphaFoldDB" id="A0A250VSL7"/>
<evidence type="ECO:0000256" key="1">
    <source>
        <dbReference type="ARBA" id="ARBA00001966"/>
    </source>
</evidence>
<dbReference type="SMART" id="SM00729">
    <property type="entry name" value="Elp3"/>
    <property type="match status" value="1"/>
</dbReference>
<proteinExistence type="predicted"/>
<comment type="cofactor">
    <cofactor evidence="1">
        <name>[4Fe-4S] cluster</name>
        <dbReference type="ChEBI" id="CHEBI:49883"/>
    </cofactor>
</comment>
<dbReference type="Proteomes" id="UP000217446">
    <property type="component" value="Unassembled WGS sequence"/>
</dbReference>
<keyword evidence="10" id="KW-1185">Reference proteome</keyword>
<name>A0A250VSL7_STROL</name>
<evidence type="ECO:0000256" key="3">
    <source>
        <dbReference type="ARBA" id="ARBA00022723"/>
    </source>
</evidence>
<dbReference type="GO" id="GO:0051536">
    <property type="term" value="F:iron-sulfur cluster binding"/>
    <property type="evidence" value="ECO:0007669"/>
    <property type="project" value="UniProtKB-KW"/>
</dbReference>
<feature type="chain" id="PRO_5039188730" evidence="6">
    <location>
        <begin position="20"/>
        <end position="641"/>
    </location>
</feature>
<evidence type="ECO:0000256" key="5">
    <source>
        <dbReference type="ARBA" id="ARBA00023014"/>
    </source>
</evidence>
<dbReference type="SUPFAM" id="SSF102114">
    <property type="entry name" value="Radical SAM enzymes"/>
    <property type="match status" value="1"/>
</dbReference>
<feature type="signal peptide" evidence="6">
    <location>
        <begin position="1"/>
        <end position="19"/>
    </location>
</feature>
<dbReference type="STRING" id="1963.AQJ27_40070"/>
<dbReference type="PROSITE" id="PS51332">
    <property type="entry name" value="B12_BINDING"/>
    <property type="match status" value="1"/>
</dbReference>
<evidence type="ECO:0000259" key="7">
    <source>
        <dbReference type="PROSITE" id="PS51332"/>
    </source>
</evidence>
<dbReference type="InterPro" id="IPR058240">
    <property type="entry name" value="rSAM_sf"/>
</dbReference>
<dbReference type="Gene3D" id="3.40.50.280">
    <property type="entry name" value="Cobalamin-binding domain"/>
    <property type="match status" value="1"/>
</dbReference>
<dbReference type="Pfam" id="PF04055">
    <property type="entry name" value="Radical_SAM"/>
    <property type="match status" value="1"/>
</dbReference>
<feature type="domain" description="B12-binding" evidence="7">
    <location>
        <begin position="57"/>
        <end position="210"/>
    </location>
</feature>
<dbReference type="Gene3D" id="3.80.30.20">
    <property type="entry name" value="tm_1862 like domain"/>
    <property type="match status" value="1"/>
</dbReference>
<dbReference type="GO" id="GO:0031419">
    <property type="term" value="F:cobalamin binding"/>
    <property type="evidence" value="ECO:0007669"/>
    <property type="project" value="InterPro"/>
</dbReference>
<evidence type="ECO:0000313" key="10">
    <source>
        <dbReference type="Proteomes" id="UP000217446"/>
    </source>
</evidence>
<dbReference type="InterPro" id="IPR023404">
    <property type="entry name" value="rSAM_horseshoe"/>
</dbReference>
<organism evidence="9 10">
    <name type="scientific">Streptomyces olivochromogenes</name>
    <dbReference type="NCBI Taxonomy" id="1963"/>
    <lineage>
        <taxon>Bacteria</taxon>
        <taxon>Bacillati</taxon>
        <taxon>Actinomycetota</taxon>
        <taxon>Actinomycetes</taxon>
        <taxon>Kitasatosporales</taxon>
        <taxon>Streptomycetaceae</taxon>
        <taxon>Streptomyces</taxon>
    </lineage>
</organism>
<dbReference type="InterPro" id="IPR051198">
    <property type="entry name" value="BchE-like"/>
</dbReference>
<dbReference type="PANTHER" id="PTHR43409">
    <property type="entry name" value="ANAEROBIC MAGNESIUM-PROTOPORPHYRIN IX MONOMETHYL ESTER CYCLASE-RELATED"/>
    <property type="match status" value="1"/>
</dbReference>
<keyword evidence="4" id="KW-0408">Iron</keyword>
<gene>
    <name evidence="9" type="ORF">SO3561_08659</name>
</gene>
<dbReference type="InterPro" id="IPR007197">
    <property type="entry name" value="rSAM"/>
</dbReference>
<keyword evidence="6" id="KW-0732">Signal</keyword>
<keyword evidence="3" id="KW-0479">Metal-binding</keyword>
<keyword evidence="2" id="KW-0949">S-adenosyl-L-methionine</keyword>
<dbReference type="InterPro" id="IPR006158">
    <property type="entry name" value="Cobalamin-bd"/>
</dbReference>
<protein>
    <submittedName>
        <fullName evidence="9">RiPP maturation radical SAM protein 1</fullName>
    </submittedName>
</protein>
<dbReference type="PANTHER" id="PTHR43409:SF7">
    <property type="entry name" value="BLL1977 PROTEIN"/>
    <property type="match status" value="1"/>
</dbReference>
<dbReference type="PROSITE" id="PS51918">
    <property type="entry name" value="RADICAL_SAM"/>
    <property type="match status" value="1"/>
</dbReference>
<sequence>MKITLVCMPWATTATPSLALGILSRRIADTFPEIETKTVYANIEFADWMDQQGGLGAPEFSFFSLHSYFLGCGDWVFSSALYKDPSWRVDEFTAGLRGKITDNQLETCLRLHRIVPDFIEATARQIVADGPDLVGATSTFQQNVASLALLRRIKELAPGTTTVMGGANCDGPQGDALHRNFDFLDYVVRGEAERTFPQLVEALHTDGEPDTSHIPGLCRRDGGASVSNPSTERLLAPSEIPAPDFDAYFERLRRSRVQSWYEPVLVVEGARGCWWGEKHHCTFCGLNGSAMTFRSKSPHTYLEEILTLAGRHHVLDFYAVDNILEMSYLDSVLDKLAEAPFDLRIQYEVKSNMKLSQIAQMRAAGVVSVQPGIESLSSRVLKIMDKGVSGTHNIRFLRDAETHGLSVAWNYLYGFPGETQDDYLPLIEQFPALHHLHPSTGANRIALERFSPYFDRPELGFADRRPNPQYQITYDLPEAELADLAYLFDTPAQGIDRKLAERLAEALQEWADNYIRSSLSYVDRGDRITLTNSRPGFSWRSMTLQDPVEAELFRALHDPRSVAQLVRRAAQVTRAWDENRVEALLGDWRRQGLIFVEADRAVHLATEDENQLLCRIRRDSQSGGPELALELAEESTCVTIS</sequence>